<evidence type="ECO:0000256" key="1">
    <source>
        <dbReference type="SAM" id="SignalP"/>
    </source>
</evidence>
<proteinExistence type="predicted"/>
<reference evidence="2" key="2">
    <citation type="submission" date="2020-05" db="UniProtKB">
        <authorList>
            <consortium name="EnsemblMetazoa"/>
        </authorList>
    </citation>
    <scope>IDENTIFICATION</scope>
    <source>
        <strain evidence="2">FAR1</strain>
    </source>
</reference>
<keyword evidence="3" id="KW-1185">Reference proteome</keyword>
<protein>
    <submittedName>
        <fullName evidence="2">Uncharacterized protein</fullName>
    </submittedName>
</protein>
<accession>A0A182QEQ2</accession>
<dbReference type="Proteomes" id="UP000075886">
    <property type="component" value="Unassembled WGS sequence"/>
</dbReference>
<feature type="chain" id="PRO_5008132738" evidence="1">
    <location>
        <begin position="23"/>
        <end position="120"/>
    </location>
</feature>
<keyword evidence="1" id="KW-0732">Signal</keyword>
<evidence type="ECO:0000313" key="2">
    <source>
        <dbReference type="EnsemblMetazoa" id="AFAF008638-PA"/>
    </source>
</evidence>
<organism evidence="2 3">
    <name type="scientific">Anopheles farauti</name>
    <dbReference type="NCBI Taxonomy" id="69004"/>
    <lineage>
        <taxon>Eukaryota</taxon>
        <taxon>Metazoa</taxon>
        <taxon>Ecdysozoa</taxon>
        <taxon>Arthropoda</taxon>
        <taxon>Hexapoda</taxon>
        <taxon>Insecta</taxon>
        <taxon>Pterygota</taxon>
        <taxon>Neoptera</taxon>
        <taxon>Endopterygota</taxon>
        <taxon>Diptera</taxon>
        <taxon>Nematocera</taxon>
        <taxon>Culicoidea</taxon>
        <taxon>Culicidae</taxon>
        <taxon>Anophelinae</taxon>
        <taxon>Anopheles</taxon>
    </lineage>
</organism>
<evidence type="ECO:0000313" key="3">
    <source>
        <dbReference type="Proteomes" id="UP000075886"/>
    </source>
</evidence>
<dbReference type="AlphaFoldDB" id="A0A182QEQ2"/>
<dbReference type="VEuPathDB" id="VectorBase:AFAF008638"/>
<dbReference type="EMBL" id="AXCN02002350">
    <property type="status" value="NOT_ANNOTATED_CDS"/>
    <property type="molecule type" value="Genomic_DNA"/>
</dbReference>
<dbReference type="EnsemblMetazoa" id="AFAF008638-RA">
    <property type="protein sequence ID" value="AFAF008638-PA"/>
    <property type="gene ID" value="AFAF008638"/>
</dbReference>
<reference evidence="3" key="1">
    <citation type="submission" date="2014-01" db="EMBL/GenBank/DDBJ databases">
        <title>The Genome Sequence of Anopheles farauti FAR1 (V2).</title>
        <authorList>
            <consortium name="The Broad Institute Genomics Platform"/>
            <person name="Neafsey D.E."/>
            <person name="Besansky N."/>
            <person name="Howell P."/>
            <person name="Walton C."/>
            <person name="Young S.K."/>
            <person name="Zeng Q."/>
            <person name="Gargeya S."/>
            <person name="Fitzgerald M."/>
            <person name="Haas B."/>
            <person name="Abouelleil A."/>
            <person name="Allen A.W."/>
            <person name="Alvarado L."/>
            <person name="Arachchi H.M."/>
            <person name="Berlin A.M."/>
            <person name="Chapman S.B."/>
            <person name="Gainer-Dewar J."/>
            <person name="Goldberg J."/>
            <person name="Griggs A."/>
            <person name="Gujja S."/>
            <person name="Hansen M."/>
            <person name="Howarth C."/>
            <person name="Imamovic A."/>
            <person name="Ireland A."/>
            <person name="Larimer J."/>
            <person name="McCowan C."/>
            <person name="Murphy C."/>
            <person name="Pearson M."/>
            <person name="Poon T.W."/>
            <person name="Priest M."/>
            <person name="Roberts A."/>
            <person name="Saif S."/>
            <person name="Shea T."/>
            <person name="Sisk P."/>
            <person name="Sykes S."/>
            <person name="Wortman J."/>
            <person name="Nusbaum C."/>
            <person name="Birren B."/>
        </authorList>
    </citation>
    <scope>NUCLEOTIDE SEQUENCE [LARGE SCALE GENOMIC DNA]</scope>
    <source>
        <strain evidence="3">FAR1</strain>
    </source>
</reference>
<sequence>MWLKSSIAAICVLLGLFQRVVCDFGDQAKILASSGHIIFESAQDKNITFHLKGRGHLNIASVNVGETLRTLSKILIESRPVTDSQAFMPGGSVADQVQLLATYVSGPYGLIKRVEALEQQ</sequence>
<name>A0A182QEQ2_9DIPT</name>
<feature type="signal peptide" evidence="1">
    <location>
        <begin position="1"/>
        <end position="22"/>
    </location>
</feature>